<dbReference type="SUPFAM" id="SSF111352">
    <property type="entry name" value="Ammonium transporter"/>
    <property type="match status" value="1"/>
</dbReference>
<dbReference type="STRING" id="36844.SAMN04488501_1057"/>
<dbReference type="InterPro" id="IPR024041">
    <property type="entry name" value="NH4_transpt_AmtB-like_dom"/>
</dbReference>
<dbReference type="GO" id="GO:0008519">
    <property type="term" value="F:ammonium channel activity"/>
    <property type="evidence" value="ECO:0007669"/>
    <property type="project" value="InterPro"/>
</dbReference>
<gene>
    <name evidence="11" type="primary">nrgA_1</name>
    <name evidence="11" type="ORF">CLHOM_02130</name>
</gene>
<dbReference type="AlphaFoldDB" id="A0A0L6ZF11"/>
<evidence type="ECO:0000313" key="11">
    <source>
        <dbReference type="EMBL" id="KOA21542.1"/>
    </source>
</evidence>
<evidence type="ECO:0000256" key="9">
    <source>
        <dbReference type="RuleBase" id="RU362002"/>
    </source>
</evidence>
<dbReference type="PROSITE" id="PS01219">
    <property type="entry name" value="AMMONIUM_TRANSP"/>
    <property type="match status" value="1"/>
</dbReference>
<dbReference type="InterPro" id="IPR001905">
    <property type="entry name" value="Ammonium_transpt"/>
</dbReference>
<keyword evidence="3 9" id="KW-0813">Transport</keyword>
<comment type="subcellular location">
    <subcellularLocation>
        <location evidence="9">Cell membrane</location>
        <topology evidence="9">Multi-pass membrane protein</topology>
    </subcellularLocation>
    <subcellularLocation>
        <location evidence="1">Membrane</location>
        <topology evidence="1">Multi-pass membrane protein</topology>
    </subcellularLocation>
</comment>
<dbReference type="Pfam" id="PF00909">
    <property type="entry name" value="Ammonium_transp"/>
    <property type="match status" value="1"/>
</dbReference>
<protein>
    <recommendedName>
        <fullName evidence="8 9">Ammonium transporter</fullName>
    </recommendedName>
</protein>
<feature type="transmembrane region" description="Helical" evidence="9">
    <location>
        <begin position="261"/>
        <end position="281"/>
    </location>
</feature>
<keyword evidence="4 9" id="KW-0812">Transmembrane</keyword>
<evidence type="ECO:0000256" key="6">
    <source>
        <dbReference type="ARBA" id="ARBA00023136"/>
    </source>
</evidence>
<comment type="caution">
    <text evidence="11">The sequence shown here is derived from an EMBL/GenBank/DDBJ whole genome shotgun (WGS) entry which is preliminary data.</text>
</comment>
<evidence type="ECO:0000256" key="7">
    <source>
        <dbReference type="ARBA" id="ARBA00023177"/>
    </source>
</evidence>
<evidence type="ECO:0000256" key="3">
    <source>
        <dbReference type="ARBA" id="ARBA00022448"/>
    </source>
</evidence>
<dbReference type="EMBL" id="LHUR01000005">
    <property type="protein sequence ID" value="KOA21542.1"/>
    <property type="molecule type" value="Genomic_DNA"/>
</dbReference>
<keyword evidence="6 9" id="KW-0472">Membrane</keyword>
<evidence type="ECO:0000313" key="12">
    <source>
        <dbReference type="Proteomes" id="UP000037043"/>
    </source>
</evidence>
<evidence type="ECO:0000259" key="10">
    <source>
        <dbReference type="Pfam" id="PF00909"/>
    </source>
</evidence>
<evidence type="ECO:0000256" key="5">
    <source>
        <dbReference type="ARBA" id="ARBA00022989"/>
    </source>
</evidence>
<feature type="transmembrane region" description="Helical" evidence="9">
    <location>
        <begin position="96"/>
        <end position="116"/>
    </location>
</feature>
<dbReference type="GO" id="GO:0005886">
    <property type="term" value="C:plasma membrane"/>
    <property type="evidence" value="ECO:0007669"/>
    <property type="project" value="UniProtKB-SubCell"/>
</dbReference>
<feature type="transmembrane region" description="Helical" evidence="9">
    <location>
        <begin position="287"/>
        <end position="305"/>
    </location>
</feature>
<dbReference type="InterPro" id="IPR018047">
    <property type="entry name" value="Ammonium_transpt_CS"/>
</dbReference>
<dbReference type="Proteomes" id="UP000037043">
    <property type="component" value="Unassembled WGS sequence"/>
</dbReference>
<feature type="transmembrane region" description="Helical" evidence="9">
    <location>
        <begin position="358"/>
        <end position="378"/>
    </location>
</feature>
<reference evidence="12" key="1">
    <citation type="submission" date="2015-08" db="EMBL/GenBank/DDBJ databases">
        <title>Genome sequence of the strict anaerobe Clostridium homopropionicum LuHBu1 (DSM 5847T).</title>
        <authorList>
            <person name="Poehlein A."/>
            <person name="Beck M."/>
            <person name="Schiel-Bengelsdorf B."/>
            <person name="Bengelsdorf F.R."/>
            <person name="Daniel R."/>
            <person name="Duerre P."/>
        </authorList>
    </citation>
    <scope>NUCLEOTIDE SEQUENCE [LARGE SCALE GENOMIC DNA]</scope>
    <source>
        <strain evidence="12">DSM 5847</strain>
    </source>
</reference>
<feature type="transmembrane region" description="Helical" evidence="9">
    <location>
        <begin position="12"/>
        <end position="33"/>
    </location>
</feature>
<dbReference type="InterPro" id="IPR029020">
    <property type="entry name" value="Ammonium/urea_transptr"/>
</dbReference>
<evidence type="ECO:0000256" key="2">
    <source>
        <dbReference type="ARBA" id="ARBA00005887"/>
    </source>
</evidence>
<feature type="transmembrane region" description="Helical" evidence="9">
    <location>
        <begin position="128"/>
        <end position="149"/>
    </location>
</feature>
<feature type="transmembrane region" description="Helical" evidence="9">
    <location>
        <begin position="224"/>
        <end position="249"/>
    </location>
</feature>
<feature type="transmembrane region" description="Helical" evidence="9">
    <location>
        <begin position="317"/>
        <end position="338"/>
    </location>
</feature>
<evidence type="ECO:0000256" key="8">
    <source>
        <dbReference type="ARBA" id="ARBA00050025"/>
    </source>
</evidence>
<name>A0A0L6ZF11_9CLOT</name>
<feature type="transmembrane region" description="Helical" evidence="9">
    <location>
        <begin position="45"/>
        <end position="64"/>
    </location>
</feature>
<dbReference type="PANTHER" id="PTHR43029">
    <property type="entry name" value="AMMONIUM TRANSPORTER MEP2"/>
    <property type="match status" value="1"/>
</dbReference>
<dbReference type="NCBIfam" id="TIGR00836">
    <property type="entry name" value="amt"/>
    <property type="match status" value="1"/>
</dbReference>
<feature type="domain" description="Ammonium transporter AmtB-like" evidence="10">
    <location>
        <begin position="10"/>
        <end position="408"/>
    </location>
</feature>
<organism evidence="11 12">
    <name type="scientific">Clostridium homopropionicum DSM 5847</name>
    <dbReference type="NCBI Taxonomy" id="1121318"/>
    <lineage>
        <taxon>Bacteria</taxon>
        <taxon>Bacillati</taxon>
        <taxon>Bacillota</taxon>
        <taxon>Clostridia</taxon>
        <taxon>Eubacteriales</taxon>
        <taxon>Clostridiaceae</taxon>
        <taxon>Clostridium</taxon>
    </lineage>
</organism>
<keyword evidence="5 9" id="KW-1133">Transmembrane helix</keyword>
<dbReference type="RefSeq" id="WP_052219811.1">
    <property type="nucleotide sequence ID" value="NZ_LHUR01000005.1"/>
</dbReference>
<dbReference type="Gene3D" id="1.10.3430.10">
    <property type="entry name" value="Ammonium transporter AmtB like domains"/>
    <property type="match status" value="1"/>
</dbReference>
<feature type="transmembrane region" description="Helical" evidence="9">
    <location>
        <begin position="201"/>
        <end position="218"/>
    </location>
</feature>
<sequence length="415" mass="43702">MGLNGADMSFVIFSAALVMLMVPGLALFYGGMVKSKNVLGTTMHSYAALIIISIQWILIGYSLAFGPDIKGFIGSLDWSFLHNVGFEADGVYSTSIPHLLFAVFQMMFAAITVAVISGSFAERMRFPAFIIFVILWSTFVYDPIAHWVWGSANGNFGWLKNLGVLDFAGGNVVEINSGISGLVAALVIGRRKKTKPEPHHIPMAILGGGLLWFGWFGFNAGSALAANGVAVNAFLTTNTSAAAGAISWAACEWIINKKPTVLGTVTGAVAGLVAITQGAGYVTPTSAIFIGLVGGIASFFAIAFLKVKLGYDDTLDAFGCHGVAGFWGAIATAIFATTKVNPAGADGVLYGNFELLKVHLISALSCALYAAIVTFVILKVIGVFVKIRTDEEEESVGLDVSLHGEEAYANSGLDL</sequence>
<keyword evidence="7 9" id="KW-0924">Ammonia transport</keyword>
<accession>A0A0L6ZF11</accession>
<comment type="similarity">
    <text evidence="2 9">Belongs to the ammonia transporter channel (TC 1.A.11.2) family.</text>
</comment>
<dbReference type="PATRIC" id="fig|1121318.3.peg.212"/>
<keyword evidence="12" id="KW-1185">Reference proteome</keyword>
<dbReference type="PANTHER" id="PTHR43029:SF10">
    <property type="entry name" value="AMMONIUM TRANSPORTER MEP2"/>
    <property type="match status" value="1"/>
</dbReference>
<feature type="transmembrane region" description="Helical" evidence="9">
    <location>
        <begin position="169"/>
        <end position="189"/>
    </location>
</feature>
<evidence type="ECO:0000256" key="4">
    <source>
        <dbReference type="ARBA" id="ARBA00022692"/>
    </source>
</evidence>
<evidence type="ECO:0000256" key="1">
    <source>
        <dbReference type="ARBA" id="ARBA00004141"/>
    </source>
</evidence>
<proteinExistence type="inferred from homology"/>